<comment type="caution">
    <text evidence="1">The sequence shown here is derived from an EMBL/GenBank/DDBJ whole genome shotgun (WGS) entry which is preliminary data.</text>
</comment>
<name>A0ACC2W3H1_9TREE</name>
<sequence>MRCSRLLRAAKPPTESVFGRFELLRPSKSRKSSGSSATLTSKHVSPLPVPPHIIRPSYVPVNFFSRKTNDEALAEAAPDDLEGYHGEAGVGNSKIGVIALGGSDERGVRYSGALAAEVLKQVENFVKECVSISIGLSGVHQKCNDVSEQRDMS</sequence>
<protein>
    <submittedName>
        <fullName evidence="1">Uncharacterized protein</fullName>
    </submittedName>
</protein>
<evidence type="ECO:0000313" key="2">
    <source>
        <dbReference type="Proteomes" id="UP001241377"/>
    </source>
</evidence>
<organism evidence="1 2">
    <name type="scientific">Naganishia cerealis</name>
    <dbReference type="NCBI Taxonomy" id="610337"/>
    <lineage>
        <taxon>Eukaryota</taxon>
        <taxon>Fungi</taxon>
        <taxon>Dikarya</taxon>
        <taxon>Basidiomycota</taxon>
        <taxon>Agaricomycotina</taxon>
        <taxon>Tremellomycetes</taxon>
        <taxon>Filobasidiales</taxon>
        <taxon>Filobasidiaceae</taxon>
        <taxon>Naganishia</taxon>
    </lineage>
</organism>
<gene>
    <name evidence="1" type="ORF">QFC19_003338</name>
</gene>
<dbReference type="Proteomes" id="UP001241377">
    <property type="component" value="Unassembled WGS sequence"/>
</dbReference>
<dbReference type="EMBL" id="JASBWR010000031">
    <property type="protein sequence ID" value="KAJ9106003.1"/>
    <property type="molecule type" value="Genomic_DNA"/>
</dbReference>
<proteinExistence type="predicted"/>
<accession>A0ACC2W3H1</accession>
<evidence type="ECO:0000313" key="1">
    <source>
        <dbReference type="EMBL" id="KAJ9106003.1"/>
    </source>
</evidence>
<keyword evidence="2" id="KW-1185">Reference proteome</keyword>
<reference evidence="1" key="1">
    <citation type="submission" date="2023-04" db="EMBL/GenBank/DDBJ databases">
        <title>Draft Genome sequencing of Naganishia species isolated from polar environments using Oxford Nanopore Technology.</title>
        <authorList>
            <person name="Leo P."/>
            <person name="Venkateswaran K."/>
        </authorList>
    </citation>
    <scope>NUCLEOTIDE SEQUENCE</scope>
    <source>
        <strain evidence="1">MNA-CCFEE 5261</strain>
    </source>
</reference>